<dbReference type="InterPro" id="IPR000719">
    <property type="entry name" value="Prot_kinase_dom"/>
</dbReference>
<evidence type="ECO:0000313" key="11">
    <source>
        <dbReference type="EnsemblMetazoa" id="XP_019753571.1"/>
    </source>
</evidence>
<feature type="domain" description="Protein kinase" evidence="9">
    <location>
        <begin position="437"/>
        <end position="703"/>
    </location>
</feature>
<keyword evidence="2 7" id="KW-0812">Transmembrane</keyword>
<feature type="chain" id="PRO_5044017683" description="Protein kinase domain-containing protein" evidence="8">
    <location>
        <begin position="18"/>
        <end position="731"/>
    </location>
</feature>
<evidence type="ECO:0000256" key="3">
    <source>
        <dbReference type="ARBA" id="ARBA00022729"/>
    </source>
</evidence>
<dbReference type="PROSITE" id="PS50011">
    <property type="entry name" value="PROTEIN_KINASE_DOM"/>
    <property type="match status" value="1"/>
</dbReference>
<proteinExistence type="predicted"/>
<keyword evidence="12" id="KW-1185">Reference proteome</keyword>
<dbReference type="PRINTS" id="PR00109">
    <property type="entry name" value="TYRKINASE"/>
</dbReference>
<dbReference type="CTD" id="318600"/>
<accession>A0AAR5NZ94</accession>
<dbReference type="InterPro" id="IPR013783">
    <property type="entry name" value="Ig-like_fold"/>
</dbReference>
<dbReference type="Pfam" id="PF07714">
    <property type="entry name" value="PK_Tyr_Ser-Thr"/>
    <property type="match status" value="1"/>
</dbReference>
<dbReference type="InterPro" id="IPR050122">
    <property type="entry name" value="RTK"/>
</dbReference>
<keyword evidence="6" id="KW-0325">Glycoprotein</keyword>
<dbReference type="GeneID" id="109532887"/>
<evidence type="ECO:0000256" key="8">
    <source>
        <dbReference type="SAM" id="SignalP"/>
    </source>
</evidence>
<dbReference type="GO" id="GO:0004714">
    <property type="term" value="F:transmembrane receptor protein tyrosine kinase activity"/>
    <property type="evidence" value="ECO:0007669"/>
    <property type="project" value="UniProtKB-ARBA"/>
</dbReference>
<dbReference type="PANTHER" id="PTHR24416">
    <property type="entry name" value="TYROSINE-PROTEIN KINASE RECEPTOR"/>
    <property type="match status" value="1"/>
</dbReference>
<protein>
    <recommendedName>
        <fullName evidence="13">Protein kinase domain-containing protein</fullName>
    </recommendedName>
</protein>
<dbReference type="PROSITE" id="PS50853">
    <property type="entry name" value="FN3"/>
    <property type="match status" value="1"/>
</dbReference>
<evidence type="ECO:0000313" key="12">
    <source>
        <dbReference type="Proteomes" id="UP000019118"/>
    </source>
</evidence>
<dbReference type="PANTHER" id="PTHR24416:SF622">
    <property type="entry name" value="PROTEIN KINASE DOMAIN-CONTAINING PROTEIN"/>
    <property type="match status" value="1"/>
</dbReference>
<dbReference type="Gene3D" id="1.10.510.10">
    <property type="entry name" value="Transferase(Phosphotransferase) domain 1"/>
    <property type="match status" value="1"/>
</dbReference>
<dbReference type="AlphaFoldDB" id="A0AAR5NZ94"/>
<dbReference type="InterPro" id="IPR057598">
    <property type="entry name" value="Fn3_PTPRU"/>
</dbReference>
<dbReference type="Gene3D" id="3.30.200.20">
    <property type="entry name" value="Phosphorylase Kinase, domain 1"/>
    <property type="match status" value="1"/>
</dbReference>
<evidence type="ECO:0000259" key="10">
    <source>
        <dbReference type="PROSITE" id="PS50853"/>
    </source>
</evidence>
<dbReference type="Proteomes" id="UP000019118">
    <property type="component" value="Unassembled WGS sequence"/>
</dbReference>
<organism evidence="11 12">
    <name type="scientific">Dendroctonus ponderosae</name>
    <name type="common">Mountain pine beetle</name>
    <dbReference type="NCBI Taxonomy" id="77166"/>
    <lineage>
        <taxon>Eukaryota</taxon>
        <taxon>Metazoa</taxon>
        <taxon>Ecdysozoa</taxon>
        <taxon>Arthropoda</taxon>
        <taxon>Hexapoda</taxon>
        <taxon>Insecta</taxon>
        <taxon>Pterygota</taxon>
        <taxon>Neoptera</taxon>
        <taxon>Endopterygota</taxon>
        <taxon>Coleoptera</taxon>
        <taxon>Polyphaga</taxon>
        <taxon>Cucujiformia</taxon>
        <taxon>Curculionidae</taxon>
        <taxon>Scolytinae</taxon>
        <taxon>Dendroctonus</taxon>
    </lineage>
</organism>
<feature type="transmembrane region" description="Helical" evidence="7">
    <location>
        <begin position="351"/>
        <end position="376"/>
    </location>
</feature>
<dbReference type="GO" id="GO:0005886">
    <property type="term" value="C:plasma membrane"/>
    <property type="evidence" value="ECO:0007669"/>
    <property type="project" value="TreeGrafter"/>
</dbReference>
<evidence type="ECO:0000256" key="4">
    <source>
        <dbReference type="ARBA" id="ARBA00022989"/>
    </source>
</evidence>
<evidence type="ECO:0000259" key="9">
    <source>
        <dbReference type="PROSITE" id="PS50011"/>
    </source>
</evidence>
<keyword evidence="3 8" id="KW-0732">Signal</keyword>
<dbReference type="CDD" id="cd00192">
    <property type="entry name" value="PTKc"/>
    <property type="match status" value="1"/>
</dbReference>
<dbReference type="InterPro" id="IPR036116">
    <property type="entry name" value="FN3_sf"/>
</dbReference>
<evidence type="ECO:0000256" key="7">
    <source>
        <dbReference type="SAM" id="Phobius"/>
    </source>
</evidence>
<dbReference type="InterPro" id="IPR003961">
    <property type="entry name" value="FN3_dom"/>
</dbReference>
<feature type="signal peptide" evidence="8">
    <location>
        <begin position="1"/>
        <end position="17"/>
    </location>
</feature>
<sequence length="731" mass="82490">MNKLLYLLISCFAAIHGFYTEPLGCFKNIPPLRRLPLTTVETYTSCQSFCSEAFYRYFYFYNGSCGCHTFLGEQIAAVSCDKYCSKNKCESKIDFTNVYNTGNLVPGPPNNLLVTRITTNSCRVEWTAPDSYVSIWTYSVKAIVLKTFSSYPAFSQQWTFGNSTFRAEIPDLLSATRYNITVSASSSDGEGSRAYQLIITKLAEPEYLPPEPEVLGKYGNTILVRMRPVMNNNGPISAYRIVVVKSNDNQAFQKDNVLSYSESREQGLSYYIAAEISPKITGLVFDVGDGKNYGSFYNAPLDPEEKYDILSGIVSNFNCETKIAYSQASGYYKGISILNVPYQDTSGFETIIIVLWVAIGILGIPLLLILGAMAIIKIKIYNSRQRLTDNQELTLQGPMIEVENNGYIHEEEHIPAISHYRNLKQKVRIIPSNQLKIEPTNLLGVGRFGKVNPGTLHENDGMTTVTCYSIYDKKMNQDIRKKMLQELDILIKTGKHENIINLIGTSETRDLVVVVMEHSSLNLKALLLKSRDKLPGKFSTMTETQALEIVLGICKGMAHLHSLNIIHKHLCARSILITNDNLPKICNFGIAEYFSHNKIPDYTRWTALEVLKGNAQHSKSDVWSFACVVWEIMALGGTPYGNIPDDNDISENLVKGVRLSQLSYVSDDLYQIMLDCWQLIPDERPKFMDLVASLENLKDSHYIPPISFNVFSNFHYEQFYPNMELSVRPPF</sequence>
<dbReference type="Pfam" id="PF23144">
    <property type="entry name" value="Fn3_PTPRU"/>
    <property type="match status" value="1"/>
</dbReference>
<reference evidence="11" key="2">
    <citation type="submission" date="2024-08" db="UniProtKB">
        <authorList>
            <consortium name="EnsemblMetazoa"/>
        </authorList>
    </citation>
    <scope>IDENTIFICATION</scope>
</reference>
<evidence type="ECO:0000256" key="5">
    <source>
        <dbReference type="ARBA" id="ARBA00023136"/>
    </source>
</evidence>
<evidence type="ECO:0000256" key="6">
    <source>
        <dbReference type="ARBA" id="ARBA00023180"/>
    </source>
</evidence>
<dbReference type="SUPFAM" id="SSF56112">
    <property type="entry name" value="Protein kinase-like (PK-like)"/>
    <property type="match status" value="1"/>
</dbReference>
<feature type="domain" description="Fibronectin type-III" evidence="10">
    <location>
        <begin position="108"/>
        <end position="205"/>
    </location>
</feature>
<dbReference type="GO" id="GO:0005524">
    <property type="term" value="F:ATP binding"/>
    <property type="evidence" value="ECO:0007669"/>
    <property type="project" value="InterPro"/>
</dbReference>
<keyword evidence="4 7" id="KW-1133">Transmembrane helix</keyword>
<dbReference type="Pfam" id="PF00041">
    <property type="entry name" value="fn3"/>
    <property type="match status" value="1"/>
</dbReference>
<dbReference type="GO" id="GO:0043235">
    <property type="term" value="C:receptor complex"/>
    <property type="evidence" value="ECO:0007669"/>
    <property type="project" value="TreeGrafter"/>
</dbReference>
<evidence type="ECO:0000256" key="1">
    <source>
        <dbReference type="ARBA" id="ARBA00004479"/>
    </source>
</evidence>
<dbReference type="Gene3D" id="2.60.40.10">
    <property type="entry name" value="Immunoglobulins"/>
    <property type="match status" value="1"/>
</dbReference>
<dbReference type="RefSeq" id="XP_019753571.1">
    <property type="nucleotide sequence ID" value="XM_019898012.2"/>
</dbReference>
<reference evidence="12" key="1">
    <citation type="journal article" date="2013" name="Genome Biol.">
        <title>Draft genome of the mountain pine beetle, Dendroctonus ponderosae Hopkins, a major forest pest.</title>
        <authorList>
            <person name="Keeling C.I."/>
            <person name="Yuen M.M."/>
            <person name="Liao N.Y."/>
            <person name="Docking T.R."/>
            <person name="Chan S.K."/>
            <person name="Taylor G.A."/>
            <person name="Palmquist D.L."/>
            <person name="Jackman S.D."/>
            <person name="Nguyen A."/>
            <person name="Li M."/>
            <person name="Henderson H."/>
            <person name="Janes J.K."/>
            <person name="Zhao Y."/>
            <person name="Pandoh P."/>
            <person name="Moore R."/>
            <person name="Sperling F.A."/>
            <person name="Huber D.P."/>
            <person name="Birol I."/>
            <person name="Jones S.J."/>
            <person name="Bohlmann J."/>
        </authorList>
    </citation>
    <scope>NUCLEOTIDE SEQUENCE</scope>
</reference>
<evidence type="ECO:0000256" key="2">
    <source>
        <dbReference type="ARBA" id="ARBA00022692"/>
    </source>
</evidence>
<dbReference type="CDD" id="cd00063">
    <property type="entry name" value="FN3"/>
    <property type="match status" value="1"/>
</dbReference>
<dbReference type="InterPro" id="IPR011009">
    <property type="entry name" value="Kinase-like_dom_sf"/>
</dbReference>
<name>A0AAR5NZ94_DENPD</name>
<dbReference type="InterPro" id="IPR001245">
    <property type="entry name" value="Ser-Thr/Tyr_kinase_cat_dom"/>
</dbReference>
<evidence type="ECO:0008006" key="13">
    <source>
        <dbReference type="Google" id="ProtNLM"/>
    </source>
</evidence>
<comment type="subcellular location">
    <subcellularLocation>
        <location evidence="1">Membrane</location>
        <topology evidence="1">Single-pass type I membrane protein</topology>
    </subcellularLocation>
</comment>
<dbReference type="EnsemblMetazoa" id="XM_019898012.1">
    <property type="protein sequence ID" value="XP_019753571.1"/>
    <property type="gene ID" value="LOC109532887"/>
</dbReference>
<dbReference type="GO" id="GO:0007169">
    <property type="term" value="P:cell surface receptor protein tyrosine kinase signaling pathway"/>
    <property type="evidence" value="ECO:0007669"/>
    <property type="project" value="TreeGrafter"/>
</dbReference>
<dbReference type="SUPFAM" id="SSF49265">
    <property type="entry name" value="Fibronectin type III"/>
    <property type="match status" value="1"/>
</dbReference>
<keyword evidence="5 7" id="KW-0472">Membrane</keyword>
<dbReference type="SMART" id="SM00060">
    <property type="entry name" value="FN3"/>
    <property type="match status" value="1"/>
</dbReference>